<sequence length="669" mass="73447">MYGAPRIDLIAGDEVNLSALDILRALADCGMYAWNTLHSDRDGISHNNMEWLKVDLSNSERDTSMFDILEADIVVFQETKIQRKDLRDDMVLVPGWDCYFSLPKAKKGYSGVVIYTRNATCCPIRAEEGLAGVLCPPNSSVSFRDLPEDQQIGGYPTIEQLSELEIDAATLDSEGRCVVLEFPAFVLLGIYSPANRDETRDSFRHSFIDLMDARIRNLVAMGKRVFVTGDLNIAKGEIDAAHAAEAIKKGTTTEDQFISTPARRVFNQLLSDGRVLGQRDEGRESPVLFDICRSFHPDRKGMYTCWEQRINARPGNYGARIDYVLCSLDMQDWFCDSNIQEGLMGSDHCPVYAVFKDVVRLGEEEVNIRDIMNPPGMFKDGERQQEYSTKYLLPTSGRLIPEFDKRRSIKDMFSRKPSANVQTPTANVPTLRHFASTQERGTPTAISEGAASMVAVSQSVAVADSTQTIEGVRKRSQKNETGSPVSVKRSKSGSAQSSTPSTAGQRTLKGFFKPKSDAAGQVTIARDSATVSTVPTKQPAASPTKSTPVTGPTASEAIRTAPAGEASPGDQPNSATPTTPASSQNDDTVIDPIASKEDWSKLFTKRPVPKCEGHQEPCISLTTKKPGINCGRSFWICSRPLGPSGNKEKGTQWRCPTFIWASDWNPSAP</sequence>
<reference evidence="16" key="1">
    <citation type="submission" date="2018-08" db="EMBL/GenBank/DDBJ databases">
        <title>Draft genome sequence of azole-resistant Aspergillus thermomutatus (Neosartorya pseudofischeri) strain HMR AF 39, isolated from a human nasal aspirate.</title>
        <authorList>
            <person name="Parent-Michaud M."/>
            <person name="Dufresne P.J."/>
            <person name="Fournier E."/>
            <person name="Martineau C."/>
            <person name="Moreira S."/>
            <person name="Perkins V."/>
            <person name="De Repentigny L."/>
            <person name="Dufresne S.F."/>
        </authorList>
    </citation>
    <scope>NUCLEOTIDE SEQUENCE [LARGE SCALE GENOMIC DNA]</scope>
    <source>
        <strain evidence="16">HMR AF 39</strain>
    </source>
</reference>
<evidence type="ECO:0000256" key="11">
    <source>
        <dbReference type="PIRSR" id="PIRSR604808-2"/>
    </source>
</evidence>
<dbReference type="AlphaFoldDB" id="A0A397H3D1"/>
<evidence type="ECO:0000256" key="1">
    <source>
        <dbReference type="ARBA" id="ARBA00001936"/>
    </source>
</evidence>
<dbReference type="GO" id="GO:0003906">
    <property type="term" value="F:DNA-(apurinic or apyrimidinic site) endonuclease activity"/>
    <property type="evidence" value="ECO:0007669"/>
    <property type="project" value="TreeGrafter"/>
</dbReference>
<dbReference type="GO" id="GO:0008311">
    <property type="term" value="F:double-stranded DNA 3'-5' DNA exonuclease activity"/>
    <property type="evidence" value="ECO:0007669"/>
    <property type="project" value="TreeGrafter"/>
</dbReference>
<dbReference type="PANTHER" id="PTHR22748">
    <property type="entry name" value="AP ENDONUCLEASE"/>
    <property type="match status" value="1"/>
</dbReference>
<comment type="similarity">
    <text evidence="2">Belongs to the DNA repair enzymes AP/ExoA family.</text>
</comment>
<comment type="caution">
    <text evidence="16">The sequence shown here is derived from an EMBL/GenBank/DDBJ whole genome shotgun (WGS) entry which is preliminary data.</text>
</comment>
<gene>
    <name evidence="16" type="ORF">CDV56_107330</name>
</gene>
<dbReference type="PROSITE" id="PS00728">
    <property type="entry name" value="AP_NUCLEASE_F1_3"/>
    <property type="match status" value="1"/>
</dbReference>
<comment type="cofactor">
    <cofactor evidence="11">
        <name>Mg(2+)</name>
        <dbReference type="ChEBI" id="CHEBI:18420"/>
    </cofactor>
    <cofactor evidence="11">
        <name>Mn(2+)</name>
        <dbReference type="ChEBI" id="CHEBI:29035"/>
    </cofactor>
    <text evidence="11">Probably binds two magnesium or manganese ions per subunit.</text>
</comment>
<feature type="region of interest" description="Disordered" evidence="14">
    <location>
        <begin position="528"/>
        <end position="596"/>
    </location>
</feature>
<keyword evidence="11" id="KW-0464">Manganese</keyword>
<dbReference type="EMBL" id="NKHU02000077">
    <property type="protein sequence ID" value="RHZ57625.1"/>
    <property type="molecule type" value="Genomic_DNA"/>
</dbReference>
<evidence type="ECO:0000313" key="17">
    <source>
        <dbReference type="Proteomes" id="UP000215305"/>
    </source>
</evidence>
<dbReference type="InterPro" id="IPR020848">
    <property type="entry name" value="AP_endonuclease_F1_CS"/>
</dbReference>
<dbReference type="InterPro" id="IPR004808">
    <property type="entry name" value="AP_endonuc_1"/>
</dbReference>
<dbReference type="PANTHER" id="PTHR22748:SF4">
    <property type="entry name" value="DNA-(APURINIC OR APYRIMIDINIC SITE) ENDONUCLEASE 2"/>
    <property type="match status" value="1"/>
</dbReference>
<dbReference type="VEuPathDB" id="FungiDB:CDV56_107330"/>
<feature type="domain" description="GRF-type" evidence="15">
    <location>
        <begin position="611"/>
        <end position="664"/>
    </location>
</feature>
<dbReference type="STRING" id="41047.A0A397H3D1"/>
<dbReference type="OrthoDB" id="391817at2759"/>
<evidence type="ECO:0000256" key="14">
    <source>
        <dbReference type="SAM" id="MobiDB-lite"/>
    </source>
</evidence>
<evidence type="ECO:0000256" key="3">
    <source>
        <dbReference type="ARBA" id="ARBA00013541"/>
    </source>
</evidence>
<feature type="active site" description="Proton acceptor" evidence="10">
    <location>
        <position position="348"/>
    </location>
</feature>
<dbReference type="GO" id="GO:0006284">
    <property type="term" value="P:base-excision repair"/>
    <property type="evidence" value="ECO:0007669"/>
    <property type="project" value="TreeGrafter"/>
</dbReference>
<evidence type="ECO:0000256" key="2">
    <source>
        <dbReference type="ARBA" id="ARBA00007092"/>
    </source>
</evidence>
<proteinExistence type="inferred from homology"/>
<dbReference type="CDD" id="cd09088">
    <property type="entry name" value="Ape2-like_AP-endo"/>
    <property type="match status" value="1"/>
</dbReference>
<evidence type="ECO:0000256" key="10">
    <source>
        <dbReference type="PIRSR" id="PIRSR604808-1"/>
    </source>
</evidence>
<feature type="binding site" evidence="11">
    <location>
        <position position="78"/>
    </location>
    <ligand>
        <name>Mg(2+)</name>
        <dbReference type="ChEBI" id="CHEBI:18420"/>
        <label>1</label>
    </ligand>
</feature>
<keyword evidence="17" id="KW-1185">Reference proteome</keyword>
<keyword evidence="6" id="KW-0378">Hydrolase</keyword>
<dbReference type="SUPFAM" id="SSF56219">
    <property type="entry name" value="DNase I-like"/>
    <property type="match status" value="1"/>
</dbReference>
<keyword evidence="5 13" id="KW-0863">Zinc-finger</keyword>
<dbReference type="FunFam" id="3.60.10.10:FF:000079">
    <property type="entry name" value="DNA-(apurinic or apyrimidinic site) lyase"/>
    <property type="match status" value="1"/>
</dbReference>
<feature type="compositionally biased region" description="Polar residues" evidence="14">
    <location>
        <begin position="570"/>
        <end position="587"/>
    </location>
</feature>
<evidence type="ECO:0000256" key="13">
    <source>
        <dbReference type="PROSITE-ProRule" id="PRU01343"/>
    </source>
</evidence>
<dbReference type="Pfam" id="PF03372">
    <property type="entry name" value="Exo_endo_phos"/>
    <property type="match status" value="1"/>
</dbReference>
<organism evidence="16 17">
    <name type="scientific">Aspergillus thermomutatus</name>
    <name type="common">Neosartorya pseudofischeri</name>
    <dbReference type="NCBI Taxonomy" id="41047"/>
    <lineage>
        <taxon>Eukaryota</taxon>
        <taxon>Fungi</taxon>
        <taxon>Dikarya</taxon>
        <taxon>Ascomycota</taxon>
        <taxon>Pezizomycotina</taxon>
        <taxon>Eurotiomycetes</taxon>
        <taxon>Eurotiomycetidae</taxon>
        <taxon>Eurotiales</taxon>
        <taxon>Aspergillaceae</taxon>
        <taxon>Aspergillus</taxon>
        <taxon>Aspergillus subgen. Fumigati</taxon>
    </lineage>
</organism>
<accession>A0A397H3D1</accession>
<evidence type="ECO:0000256" key="12">
    <source>
        <dbReference type="PIRSR" id="PIRSR604808-3"/>
    </source>
</evidence>
<evidence type="ECO:0000256" key="8">
    <source>
        <dbReference type="ARBA" id="ARBA00022842"/>
    </source>
</evidence>
<keyword evidence="7" id="KW-0862">Zinc</keyword>
<dbReference type="PROSITE" id="PS51435">
    <property type="entry name" value="AP_NUCLEASE_F1_4"/>
    <property type="match status" value="1"/>
</dbReference>
<keyword evidence="8 11" id="KW-0460">Magnesium</keyword>
<feature type="binding site" evidence="11">
    <location>
        <position position="347"/>
    </location>
    <ligand>
        <name>Mg(2+)</name>
        <dbReference type="ChEBI" id="CHEBI:18420"/>
        <label>1</label>
    </ligand>
</feature>
<evidence type="ECO:0000256" key="4">
    <source>
        <dbReference type="ARBA" id="ARBA00022723"/>
    </source>
</evidence>
<evidence type="ECO:0000313" key="16">
    <source>
        <dbReference type="EMBL" id="RHZ57625.1"/>
    </source>
</evidence>
<protein>
    <recommendedName>
        <fullName evidence="3">DNA-(apurinic or apyrimidinic site) endonuclease 2</fullName>
    </recommendedName>
</protein>
<feature type="active site" description="Proton donor/acceptor" evidence="10">
    <location>
        <position position="230"/>
    </location>
</feature>
<dbReference type="Gene3D" id="3.60.10.10">
    <property type="entry name" value="Endonuclease/exonuclease/phosphatase"/>
    <property type="match status" value="1"/>
</dbReference>
<feature type="compositionally biased region" description="Polar residues" evidence="14">
    <location>
        <begin position="492"/>
        <end position="505"/>
    </location>
</feature>
<feature type="active site" evidence="10">
    <location>
        <position position="191"/>
    </location>
</feature>
<dbReference type="PROSITE" id="PS51999">
    <property type="entry name" value="ZF_GRF"/>
    <property type="match status" value="1"/>
</dbReference>
<evidence type="ECO:0000256" key="9">
    <source>
        <dbReference type="ARBA" id="ARBA00023242"/>
    </source>
</evidence>
<evidence type="ECO:0000256" key="7">
    <source>
        <dbReference type="ARBA" id="ARBA00022833"/>
    </source>
</evidence>
<dbReference type="InterPro" id="IPR036691">
    <property type="entry name" value="Endo/exonu/phosph_ase_sf"/>
</dbReference>
<evidence type="ECO:0000259" key="15">
    <source>
        <dbReference type="PROSITE" id="PS51999"/>
    </source>
</evidence>
<feature type="region of interest" description="Disordered" evidence="14">
    <location>
        <begin position="466"/>
        <end position="514"/>
    </location>
</feature>
<feature type="site" description="Important for catalytic activity" evidence="12">
    <location>
        <position position="322"/>
    </location>
</feature>
<dbReference type="RefSeq" id="XP_026615114.1">
    <property type="nucleotide sequence ID" value="XM_026760949.1"/>
</dbReference>
<feature type="site" description="Transition state stabilizer" evidence="12">
    <location>
        <position position="232"/>
    </location>
</feature>
<feature type="binding site" evidence="11">
    <location>
        <position position="230"/>
    </location>
    <ligand>
        <name>Mg(2+)</name>
        <dbReference type="ChEBI" id="CHEBI:18420"/>
        <label>1</label>
    </ligand>
</feature>
<dbReference type="Proteomes" id="UP000215305">
    <property type="component" value="Unassembled WGS sequence"/>
</dbReference>
<keyword evidence="4 11" id="KW-0479">Metal-binding</keyword>
<comment type="cofactor">
    <cofactor evidence="1">
        <name>Mn(2+)</name>
        <dbReference type="ChEBI" id="CHEBI:29035"/>
    </cofactor>
</comment>
<dbReference type="GO" id="GO:0005634">
    <property type="term" value="C:nucleus"/>
    <property type="evidence" value="ECO:0007669"/>
    <property type="project" value="TreeGrafter"/>
</dbReference>
<feature type="binding site" evidence="11">
    <location>
        <position position="232"/>
    </location>
    <ligand>
        <name>Mg(2+)</name>
        <dbReference type="ChEBI" id="CHEBI:18420"/>
        <label>1</label>
    </ligand>
</feature>
<dbReference type="GO" id="GO:0008081">
    <property type="term" value="F:phosphoric diester hydrolase activity"/>
    <property type="evidence" value="ECO:0007669"/>
    <property type="project" value="TreeGrafter"/>
</dbReference>
<keyword evidence="9" id="KW-0539">Nucleus</keyword>
<name>A0A397H3D1_ASPTH</name>
<dbReference type="GO" id="GO:0008270">
    <property type="term" value="F:zinc ion binding"/>
    <property type="evidence" value="ECO:0007669"/>
    <property type="project" value="UniProtKB-KW"/>
</dbReference>
<feature type="compositionally biased region" description="Polar residues" evidence="14">
    <location>
        <begin position="529"/>
        <end position="553"/>
    </location>
</feature>
<dbReference type="GO" id="GO:0003677">
    <property type="term" value="F:DNA binding"/>
    <property type="evidence" value="ECO:0007669"/>
    <property type="project" value="InterPro"/>
</dbReference>
<feature type="binding site" evidence="11">
    <location>
        <position position="348"/>
    </location>
    <ligand>
        <name>Mg(2+)</name>
        <dbReference type="ChEBI" id="CHEBI:18420"/>
        <label>1</label>
    </ligand>
</feature>
<evidence type="ECO:0000256" key="5">
    <source>
        <dbReference type="ARBA" id="ARBA00022771"/>
    </source>
</evidence>
<feature type="site" description="Interaction with DNA substrate" evidence="12">
    <location>
        <position position="348"/>
    </location>
</feature>
<dbReference type="InterPro" id="IPR010666">
    <property type="entry name" value="Znf_GRF"/>
</dbReference>
<dbReference type="InterPro" id="IPR005135">
    <property type="entry name" value="Endo/exonuclease/phosphatase"/>
</dbReference>
<dbReference type="GeneID" id="38129304"/>
<evidence type="ECO:0000256" key="6">
    <source>
        <dbReference type="ARBA" id="ARBA00022801"/>
    </source>
</evidence>